<evidence type="ECO:0000313" key="8">
    <source>
        <dbReference type="EMBL" id="ANU78411.1"/>
    </source>
</evidence>
<dbReference type="KEGG" id="byl:A4V09_23290"/>
<evidence type="ECO:0000256" key="1">
    <source>
        <dbReference type="ARBA" id="ARBA00023015"/>
    </source>
</evidence>
<dbReference type="InterPro" id="IPR005471">
    <property type="entry name" value="Tscrpt_reg_IclR_N"/>
</dbReference>
<dbReference type="GO" id="GO:0045892">
    <property type="term" value="P:negative regulation of DNA-templated transcription"/>
    <property type="evidence" value="ECO:0007669"/>
    <property type="project" value="TreeGrafter"/>
</dbReference>
<sequence>MEMKEKKNTIQSVERAISILKCFENHQRLGITEISKMLALHKSTAFGLVGTLEYHGLLEQDADGKYRLGIELFRLGTHVQIDLRNIVLPYLDELLRQCQETVNLVIREKGNVVYIEKKESPHSMRICTKVGQSLPMYCTAVGKAIMAELPGTELEEILEGTEFTKYTENTLQSQEQVKQQVEEIRKAGYAVDREELEYGLVCVGAAILDLNGYPLGAISVSGPATRMTEELIGRSGKLLHEYAGQARRKL</sequence>
<keyword evidence="2" id="KW-0238">DNA-binding</keyword>
<dbReference type="Gene3D" id="3.30.450.40">
    <property type="match status" value="1"/>
</dbReference>
<dbReference type="RefSeq" id="WP_084043759.1">
    <property type="nucleotide sequence ID" value="NZ_CP015405.2"/>
</dbReference>
<dbReference type="SUPFAM" id="SSF55781">
    <property type="entry name" value="GAF domain-like"/>
    <property type="match status" value="1"/>
</dbReference>
<dbReference type="STRING" id="1796616.A4V09_23290"/>
<name>A0A1C7IFI5_9FIRM</name>
<dbReference type="InterPro" id="IPR029016">
    <property type="entry name" value="GAF-like_dom_sf"/>
</dbReference>
<dbReference type="InterPro" id="IPR036390">
    <property type="entry name" value="WH_DNA-bd_sf"/>
</dbReference>
<evidence type="ECO:0000259" key="7">
    <source>
        <dbReference type="PROSITE" id="PS51078"/>
    </source>
</evidence>
<dbReference type="InterPro" id="IPR014757">
    <property type="entry name" value="Tscrpt_reg_IclR_C"/>
</dbReference>
<dbReference type="InterPro" id="IPR036388">
    <property type="entry name" value="WH-like_DNA-bd_sf"/>
</dbReference>
<evidence type="ECO:0000256" key="5">
    <source>
        <dbReference type="ARBA" id="ARBA00070406"/>
    </source>
</evidence>
<dbReference type="PROSITE" id="PS51078">
    <property type="entry name" value="ICLR_ED"/>
    <property type="match status" value="1"/>
</dbReference>
<keyword evidence="9" id="KW-1185">Reference proteome</keyword>
<dbReference type="FunFam" id="1.10.10.10:FF:000056">
    <property type="entry name" value="IclR family transcriptional regulator"/>
    <property type="match status" value="1"/>
</dbReference>
<dbReference type="OrthoDB" id="9791752at2"/>
<protein>
    <recommendedName>
        <fullName evidence="5">Glycerol operon regulatory protein</fullName>
    </recommendedName>
</protein>
<dbReference type="SUPFAM" id="SSF46785">
    <property type="entry name" value="Winged helix' DNA-binding domain"/>
    <property type="match status" value="1"/>
</dbReference>
<dbReference type="Pfam" id="PF01614">
    <property type="entry name" value="IclR_C"/>
    <property type="match status" value="1"/>
</dbReference>
<keyword evidence="3" id="KW-0804">Transcription</keyword>
<proteinExistence type="predicted"/>
<feature type="domain" description="HTH iclR-type" evidence="6">
    <location>
        <begin position="10"/>
        <end position="70"/>
    </location>
</feature>
<evidence type="ECO:0000313" key="9">
    <source>
        <dbReference type="Proteomes" id="UP000092574"/>
    </source>
</evidence>
<dbReference type="SMART" id="SM00346">
    <property type="entry name" value="HTH_ICLR"/>
    <property type="match status" value="1"/>
</dbReference>
<evidence type="ECO:0000256" key="2">
    <source>
        <dbReference type="ARBA" id="ARBA00023125"/>
    </source>
</evidence>
<organism evidence="8 9">
    <name type="scientific">Blautia pseudococcoides</name>
    <dbReference type="NCBI Taxonomy" id="1796616"/>
    <lineage>
        <taxon>Bacteria</taxon>
        <taxon>Bacillati</taxon>
        <taxon>Bacillota</taxon>
        <taxon>Clostridia</taxon>
        <taxon>Lachnospirales</taxon>
        <taxon>Lachnospiraceae</taxon>
        <taxon>Blautia</taxon>
    </lineage>
</organism>
<dbReference type="InterPro" id="IPR050707">
    <property type="entry name" value="HTH_MetabolicPath_Reg"/>
</dbReference>
<gene>
    <name evidence="8" type="ORF">A4V09_23290</name>
</gene>
<dbReference type="PANTHER" id="PTHR30136:SF35">
    <property type="entry name" value="HTH-TYPE TRANSCRIPTIONAL REGULATOR RV1719"/>
    <property type="match status" value="1"/>
</dbReference>
<feature type="domain" description="IclR-ED" evidence="7">
    <location>
        <begin position="71"/>
        <end position="250"/>
    </location>
</feature>
<dbReference type="Proteomes" id="UP000092574">
    <property type="component" value="Chromosome"/>
</dbReference>
<reference evidence="8" key="1">
    <citation type="submission" date="2017-04" db="EMBL/GenBank/DDBJ databases">
        <title>Complete Genome Sequences of Twelve Strains of a Stable Defined Moderately Diverse Mouse Microbiota 2 (sDMDMm2).</title>
        <authorList>
            <person name="Uchimura Y."/>
            <person name="Wyss M."/>
            <person name="Brugiroux S."/>
            <person name="Limenitakis J.P."/>
            <person name="Stecher B."/>
            <person name="McCoy K.D."/>
            <person name="Macpherson A.J."/>
        </authorList>
    </citation>
    <scope>NUCLEOTIDE SEQUENCE</scope>
    <source>
        <strain evidence="8">YL58</strain>
    </source>
</reference>
<dbReference type="Pfam" id="PF09339">
    <property type="entry name" value="HTH_IclR"/>
    <property type="match status" value="1"/>
</dbReference>
<comment type="function">
    <text evidence="4">May be an activator protein for the gylABX operon.</text>
</comment>
<keyword evidence="1" id="KW-0805">Transcription regulation</keyword>
<dbReference type="PANTHER" id="PTHR30136">
    <property type="entry name" value="HELIX-TURN-HELIX TRANSCRIPTIONAL REGULATOR, ICLR FAMILY"/>
    <property type="match status" value="1"/>
</dbReference>
<evidence type="ECO:0000256" key="4">
    <source>
        <dbReference type="ARBA" id="ARBA00058938"/>
    </source>
</evidence>
<dbReference type="EMBL" id="CP015405">
    <property type="protein sequence ID" value="ANU78411.1"/>
    <property type="molecule type" value="Genomic_DNA"/>
</dbReference>
<dbReference type="GO" id="GO:0003700">
    <property type="term" value="F:DNA-binding transcription factor activity"/>
    <property type="evidence" value="ECO:0007669"/>
    <property type="project" value="TreeGrafter"/>
</dbReference>
<dbReference type="PROSITE" id="PS51077">
    <property type="entry name" value="HTH_ICLR"/>
    <property type="match status" value="1"/>
</dbReference>
<evidence type="ECO:0000256" key="3">
    <source>
        <dbReference type="ARBA" id="ARBA00023163"/>
    </source>
</evidence>
<dbReference type="Gene3D" id="1.10.10.10">
    <property type="entry name" value="Winged helix-like DNA-binding domain superfamily/Winged helix DNA-binding domain"/>
    <property type="match status" value="1"/>
</dbReference>
<accession>A0A1C7IFI5</accession>
<dbReference type="GO" id="GO:0003677">
    <property type="term" value="F:DNA binding"/>
    <property type="evidence" value="ECO:0007669"/>
    <property type="project" value="UniProtKB-KW"/>
</dbReference>
<dbReference type="AlphaFoldDB" id="A0A1C7IFI5"/>
<evidence type="ECO:0000259" key="6">
    <source>
        <dbReference type="PROSITE" id="PS51077"/>
    </source>
</evidence>